<accession>A0AAD7MPD3</accession>
<keyword evidence="2" id="KW-0645">Protease</keyword>
<evidence type="ECO:0000313" key="6">
    <source>
        <dbReference type="Proteomes" id="UP001215280"/>
    </source>
</evidence>
<dbReference type="PROSITE" id="PS50600">
    <property type="entry name" value="ULP_PROTEASE"/>
    <property type="match status" value="1"/>
</dbReference>
<dbReference type="EMBL" id="JARJLG010000224">
    <property type="protein sequence ID" value="KAJ7726017.1"/>
    <property type="molecule type" value="Genomic_DNA"/>
</dbReference>
<dbReference type="InterPro" id="IPR003653">
    <property type="entry name" value="Peptidase_C48_C"/>
</dbReference>
<dbReference type="GO" id="GO:0006508">
    <property type="term" value="P:proteolysis"/>
    <property type="evidence" value="ECO:0007669"/>
    <property type="project" value="UniProtKB-KW"/>
</dbReference>
<evidence type="ECO:0000313" key="5">
    <source>
        <dbReference type="EMBL" id="KAJ7726017.1"/>
    </source>
</evidence>
<proteinExistence type="inferred from homology"/>
<dbReference type="Proteomes" id="UP001215280">
    <property type="component" value="Unassembled WGS sequence"/>
</dbReference>
<comment type="caution">
    <text evidence="5">The sequence shown here is derived from an EMBL/GenBank/DDBJ whole genome shotgun (WGS) entry which is preliminary data.</text>
</comment>
<keyword evidence="3" id="KW-0378">Hydrolase</keyword>
<protein>
    <recommendedName>
        <fullName evidence="4">Ubiquitin-like protease family profile domain-containing protein</fullName>
    </recommendedName>
</protein>
<comment type="similarity">
    <text evidence="1">Belongs to the peptidase C48 family.</text>
</comment>
<evidence type="ECO:0000256" key="1">
    <source>
        <dbReference type="ARBA" id="ARBA00005234"/>
    </source>
</evidence>
<sequence length="247" mass="27508">AALAEEARMMLSMLPWGIPKPVGLSDSEPFHTLWRFLGTHWLTGSQMNDMLEILRYKINTNPALMKNRVWGTALVPKILEAHRAAATNTYWTAQHLGWLRDLGDDIMQSGAALITSTHLGEITDEPHWVTLIFDMTQPNGVIRYGDSFGTPIPETLLAACRWWMGQHTATNVGLEDLPIATQQDGFSCGLLVNNSQQHFVDSSIPLTDSAEFVNSRLEAFNKISARGLEQVPVTLLLHIILLTSMMT</sequence>
<dbReference type="GO" id="GO:0019783">
    <property type="term" value="F:ubiquitin-like protein peptidase activity"/>
    <property type="evidence" value="ECO:0007669"/>
    <property type="project" value="UniProtKB-ARBA"/>
</dbReference>
<dbReference type="InterPro" id="IPR038765">
    <property type="entry name" value="Papain-like_cys_pep_sf"/>
</dbReference>
<dbReference type="SUPFAM" id="SSF54001">
    <property type="entry name" value="Cysteine proteinases"/>
    <property type="match status" value="1"/>
</dbReference>
<reference evidence="5" key="1">
    <citation type="submission" date="2023-03" db="EMBL/GenBank/DDBJ databases">
        <title>Massive genome expansion in bonnet fungi (Mycena s.s.) driven by repeated elements and novel gene families across ecological guilds.</title>
        <authorList>
            <consortium name="Lawrence Berkeley National Laboratory"/>
            <person name="Harder C.B."/>
            <person name="Miyauchi S."/>
            <person name="Viragh M."/>
            <person name="Kuo A."/>
            <person name="Thoen E."/>
            <person name="Andreopoulos B."/>
            <person name="Lu D."/>
            <person name="Skrede I."/>
            <person name="Drula E."/>
            <person name="Henrissat B."/>
            <person name="Morin E."/>
            <person name="Kohler A."/>
            <person name="Barry K."/>
            <person name="LaButti K."/>
            <person name="Morin E."/>
            <person name="Salamov A."/>
            <person name="Lipzen A."/>
            <person name="Mereny Z."/>
            <person name="Hegedus B."/>
            <person name="Baldrian P."/>
            <person name="Stursova M."/>
            <person name="Weitz H."/>
            <person name="Taylor A."/>
            <person name="Grigoriev I.V."/>
            <person name="Nagy L.G."/>
            <person name="Martin F."/>
            <person name="Kauserud H."/>
        </authorList>
    </citation>
    <scope>NUCLEOTIDE SEQUENCE</scope>
    <source>
        <strain evidence="5">CBHHK188m</strain>
    </source>
</reference>
<evidence type="ECO:0000256" key="3">
    <source>
        <dbReference type="ARBA" id="ARBA00022801"/>
    </source>
</evidence>
<dbReference type="GO" id="GO:0008234">
    <property type="term" value="F:cysteine-type peptidase activity"/>
    <property type="evidence" value="ECO:0007669"/>
    <property type="project" value="InterPro"/>
</dbReference>
<evidence type="ECO:0000259" key="4">
    <source>
        <dbReference type="PROSITE" id="PS50600"/>
    </source>
</evidence>
<feature type="non-terminal residue" evidence="5">
    <location>
        <position position="1"/>
    </location>
</feature>
<feature type="domain" description="Ubiquitin-like protease family profile" evidence="4">
    <location>
        <begin position="1"/>
        <end position="199"/>
    </location>
</feature>
<gene>
    <name evidence="5" type="ORF">DFH07DRAFT_758389</name>
</gene>
<dbReference type="AlphaFoldDB" id="A0AAD7MPD3"/>
<organism evidence="5 6">
    <name type="scientific">Mycena maculata</name>
    <dbReference type="NCBI Taxonomy" id="230809"/>
    <lineage>
        <taxon>Eukaryota</taxon>
        <taxon>Fungi</taxon>
        <taxon>Dikarya</taxon>
        <taxon>Basidiomycota</taxon>
        <taxon>Agaricomycotina</taxon>
        <taxon>Agaricomycetes</taxon>
        <taxon>Agaricomycetidae</taxon>
        <taxon>Agaricales</taxon>
        <taxon>Marasmiineae</taxon>
        <taxon>Mycenaceae</taxon>
        <taxon>Mycena</taxon>
    </lineage>
</organism>
<keyword evidence="6" id="KW-1185">Reference proteome</keyword>
<name>A0AAD7MPD3_9AGAR</name>
<evidence type="ECO:0000256" key="2">
    <source>
        <dbReference type="ARBA" id="ARBA00022670"/>
    </source>
</evidence>